<dbReference type="InterPro" id="IPR001466">
    <property type="entry name" value="Beta-lactam-related"/>
</dbReference>
<dbReference type="PANTHER" id="PTHR46825">
    <property type="entry name" value="D-ALANYL-D-ALANINE-CARBOXYPEPTIDASE/ENDOPEPTIDASE AMPH"/>
    <property type="match status" value="1"/>
</dbReference>
<evidence type="ECO:0000259" key="1">
    <source>
        <dbReference type="Pfam" id="PF00144"/>
    </source>
</evidence>
<name>A0ABS7UDT7_9ACTN</name>
<sequence length="1096" mass="117639">MTRRQRIDDLIDIAVPSQPALSPDGTRVVYVLRTLDAEADRPVDRLWTVPAAGGTPRRLTVGTGDSSPAWSPDGTRLAFLREGQVHVLGAEGGEPEQVTDLPLGAGAPVWSPDGERIAFAAPVDPTDGKGPLVTRRVDYQADGAGVFGAVRGQLHVLDLGTRELRQVTDGDHVGSPAWAADGRTIAFTRRVGADSDLTFRTAVHLLDVDDPKAQPRVVALEDGIAGTVSFSRDGASLLVVGHPGLELGHAHLLRVPLDGGPVVDLAAHLDRNVMPGGPAYPGALPAETEGGRVLFAVRDHGCSHLHDEDGPVLAGAGRVVSGLSVAGTTAVVALATPTSYGEIVALDLTTGTETVLTDHGAGLAEVELFVREERTFTVSDGTEVQAWLVRDPEREGPLPLLLDVHGGPHNAWNAAADEMHLYHQELAARGWAVLLVNPRGSDGYGEGFYRGVDGGWGVADAQDFLEPIDALVAEGLVDGDRLAITGYSYGGFTSCWLTGTTDRFKAAVAGGVVSDLVSEYGSSDDGPLMARYELGGTPWESAARYAEMSPLTRVDRVTTPTLVLHGQDDLTCPVGQAQQWHTSLRQRGVPTELVLYPGASHVFILLGRPSHRIDYNRRVVAWLDQYVERGGRPRLDLAHWQRRLEVLARKHHVPGAQLGILDGDDRSWDMVEAAYGVLNVRTGQPATTDSVFQIGSISKVWTATVVMQLVDEGRIALDTPVVEVLPELQLSDPDVTKQLTIWHLLTHTSGIDGDVFTDTGRGDDCLEKYVALLADVAQNHPLGATWSYCNSGWSLLGRVIEVLTEQTWDQAMSERLFTPLGLDHTVTLAEEAILFAAAVGHVDGPDGQMPTPVWDLPRSVGPAGLIKSTVRDVLGFARMHLSEGRAPDGTQVLSPASTEAMTRHEADLPDKYILGDSWGLGWIRFGWDGERLVGHDGNTLGQAGFLRLLPATDDHGPLAVALLTNGGHTRDLYEDLYREVFREVAGVEMATPFAPPAEPVDVDIAPYVGTYARSSVRMEVLAGEDGNGPTLRTTVLGPLAEMVPDPVDEYPLVPVGPALFAVRPPEADTWAPVTFYELPTGERYVHFGVRATPRVD</sequence>
<evidence type="ECO:0000313" key="3">
    <source>
        <dbReference type="EMBL" id="MBZ5739156.1"/>
    </source>
</evidence>
<dbReference type="Pfam" id="PF00144">
    <property type="entry name" value="Beta-lactamase"/>
    <property type="match status" value="1"/>
</dbReference>
<dbReference type="InterPro" id="IPR012338">
    <property type="entry name" value="Beta-lactam/transpept-like"/>
</dbReference>
<dbReference type="Gene3D" id="3.40.50.1820">
    <property type="entry name" value="alpha/beta hydrolase"/>
    <property type="match status" value="1"/>
</dbReference>
<dbReference type="Gene3D" id="3.40.710.10">
    <property type="entry name" value="DD-peptidase/beta-lactamase superfamily"/>
    <property type="match status" value="1"/>
</dbReference>
<dbReference type="InterPro" id="IPR050491">
    <property type="entry name" value="AmpC-like"/>
</dbReference>
<keyword evidence="4" id="KW-1185">Reference proteome</keyword>
<dbReference type="EMBL" id="JAIQZJ010000007">
    <property type="protein sequence ID" value="MBZ5739156.1"/>
    <property type="molecule type" value="Genomic_DNA"/>
</dbReference>
<evidence type="ECO:0000259" key="2">
    <source>
        <dbReference type="Pfam" id="PF00326"/>
    </source>
</evidence>
<proteinExistence type="predicted"/>
<protein>
    <submittedName>
        <fullName evidence="3">Serine hydrolase</fullName>
    </submittedName>
</protein>
<gene>
    <name evidence="3" type="ORF">K8U61_13365</name>
</gene>
<feature type="domain" description="Peptidase S9 prolyl oligopeptidase catalytic" evidence="2">
    <location>
        <begin position="424"/>
        <end position="627"/>
    </location>
</feature>
<feature type="domain" description="Beta-lactamase-related" evidence="1">
    <location>
        <begin position="643"/>
        <end position="975"/>
    </location>
</feature>
<comment type="caution">
    <text evidence="3">The sequence shown here is derived from an EMBL/GenBank/DDBJ whole genome shotgun (WGS) entry which is preliminary data.</text>
</comment>
<dbReference type="InterPro" id="IPR011042">
    <property type="entry name" value="6-blade_b-propeller_TolB-like"/>
</dbReference>
<dbReference type="SUPFAM" id="SSF82171">
    <property type="entry name" value="DPP6 N-terminal domain-like"/>
    <property type="match status" value="1"/>
</dbReference>
<dbReference type="InterPro" id="IPR029058">
    <property type="entry name" value="AB_hydrolase_fold"/>
</dbReference>
<dbReference type="InterPro" id="IPR001375">
    <property type="entry name" value="Peptidase_S9_cat"/>
</dbReference>
<dbReference type="SUPFAM" id="SSF53474">
    <property type="entry name" value="alpha/beta-Hydrolases"/>
    <property type="match status" value="1"/>
</dbReference>
<dbReference type="Pfam" id="PF07676">
    <property type="entry name" value="PD40"/>
    <property type="match status" value="3"/>
</dbReference>
<organism evidence="3 4">
    <name type="scientific">Nocardioides mangrovi</name>
    <dbReference type="NCBI Taxonomy" id="2874580"/>
    <lineage>
        <taxon>Bacteria</taxon>
        <taxon>Bacillati</taxon>
        <taxon>Actinomycetota</taxon>
        <taxon>Actinomycetes</taxon>
        <taxon>Propionibacteriales</taxon>
        <taxon>Nocardioidaceae</taxon>
        <taxon>Nocardioides</taxon>
    </lineage>
</organism>
<dbReference type="Proteomes" id="UP000780875">
    <property type="component" value="Unassembled WGS sequence"/>
</dbReference>
<dbReference type="Pfam" id="PF00326">
    <property type="entry name" value="Peptidase_S9"/>
    <property type="match status" value="1"/>
</dbReference>
<keyword evidence="3" id="KW-0378">Hydrolase</keyword>
<accession>A0ABS7UDT7</accession>
<dbReference type="InterPro" id="IPR011659">
    <property type="entry name" value="WD40"/>
</dbReference>
<dbReference type="Gene3D" id="2.120.10.30">
    <property type="entry name" value="TolB, C-terminal domain"/>
    <property type="match status" value="2"/>
</dbReference>
<reference evidence="3 4" key="1">
    <citation type="submission" date="2021-09" db="EMBL/GenBank/DDBJ databases">
        <title>Whole genome sequence of Nocardioides sp. GBK3QG-3.</title>
        <authorList>
            <person name="Tuo L."/>
        </authorList>
    </citation>
    <scope>NUCLEOTIDE SEQUENCE [LARGE SCALE GENOMIC DNA]</scope>
    <source>
        <strain evidence="3 4">GBK3QG-3</strain>
    </source>
</reference>
<evidence type="ECO:0000313" key="4">
    <source>
        <dbReference type="Proteomes" id="UP000780875"/>
    </source>
</evidence>
<dbReference type="SUPFAM" id="SSF56601">
    <property type="entry name" value="beta-lactamase/transpeptidase-like"/>
    <property type="match status" value="1"/>
</dbReference>
<dbReference type="RefSeq" id="WP_224123527.1">
    <property type="nucleotide sequence ID" value="NZ_JAIQZJ010000007.1"/>
</dbReference>
<dbReference type="GO" id="GO:0016787">
    <property type="term" value="F:hydrolase activity"/>
    <property type="evidence" value="ECO:0007669"/>
    <property type="project" value="UniProtKB-KW"/>
</dbReference>
<dbReference type="PANTHER" id="PTHR46825:SF9">
    <property type="entry name" value="BETA-LACTAMASE-RELATED DOMAIN-CONTAINING PROTEIN"/>
    <property type="match status" value="1"/>
</dbReference>